<dbReference type="SUPFAM" id="SSF49503">
    <property type="entry name" value="Cupredoxins"/>
    <property type="match status" value="1"/>
</dbReference>
<dbReference type="Proteomes" id="UP000594638">
    <property type="component" value="Unassembled WGS sequence"/>
</dbReference>
<organism evidence="6 7">
    <name type="scientific">Olea europaea subsp. europaea</name>
    <dbReference type="NCBI Taxonomy" id="158383"/>
    <lineage>
        <taxon>Eukaryota</taxon>
        <taxon>Viridiplantae</taxon>
        <taxon>Streptophyta</taxon>
        <taxon>Embryophyta</taxon>
        <taxon>Tracheophyta</taxon>
        <taxon>Spermatophyta</taxon>
        <taxon>Magnoliopsida</taxon>
        <taxon>eudicotyledons</taxon>
        <taxon>Gunneridae</taxon>
        <taxon>Pentapetalae</taxon>
        <taxon>asterids</taxon>
        <taxon>lamiids</taxon>
        <taxon>Lamiales</taxon>
        <taxon>Oleaceae</taxon>
        <taxon>Oleeae</taxon>
        <taxon>Olea</taxon>
    </lineage>
</organism>
<dbReference type="InterPro" id="IPR008972">
    <property type="entry name" value="Cupredoxin"/>
</dbReference>
<dbReference type="InterPro" id="IPR003245">
    <property type="entry name" value="Phytocyanin_dom"/>
</dbReference>
<dbReference type="Pfam" id="PF02298">
    <property type="entry name" value="Cu_bind_like"/>
    <property type="match status" value="1"/>
</dbReference>
<accession>A0A8S0UT52</accession>
<feature type="domain" description="Phytocyanin" evidence="5">
    <location>
        <begin position="29"/>
        <end position="129"/>
    </location>
</feature>
<evidence type="ECO:0000256" key="4">
    <source>
        <dbReference type="SAM" id="SignalP"/>
    </source>
</evidence>
<keyword evidence="4" id="KW-0732">Signal</keyword>
<dbReference type="PROSITE" id="PS51485">
    <property type="entry name" value="PHYTOCYANIN"/>
    <property type="match status" value="1"/>
</dbReference>
<dbReference type="Gramene" id="OE9A115664T1">
    <property type="protein sequence ID" value="OE9A115664C1"/>
    <property type="gene ID" value="OE9A115664"/>
</dbReference>
<dbReference type="CDD" id="cd04216">
    <property type="entry name" value="Phytocyanin"/>
    <property type="match status" value="1"/>
</dbReference>
<proteinExistence type="predicted"/>
<dbReference type="OrthoDB" id="1896188at2759"/>
<dbReference type="FunFam" id="2.60.40.420:FF:000034">
    <property type="entry name" value="Cupredoxin superfamily protein"/>
    <property type="match status" value="1"/>
</dbReference>
<dbReference type="GO" id="GO:0009055">
    <property type="term" value="F:electron transfer activity"/>
    <property type="evidence" value="ECO:0007669"/>
    <property type="project" value="InterPro"/>
</dbReference>
<feature type="compositionally biased region" description="Pro residues" evidence="3">
    <location>
        <begin position="137"/>
        <end position="168"/>
    </location>
</feature>
<comment type="caution">
    <text evidence="6">The sequence shown here is derived from an EMBL/GenBank/DDBJ whole genome shotgun (WGS) entry which is preliminary data.</text>
</comment>
<dbReference type="EMBL" id="CACTIH010009099">
    <property type="protein sequence ID" value="CAA3023946.1"/>
    <property type="molecule type" value="Genomic_DNA"/>
</dbReference>
<keyword evidence="2" id="KW-0325">Glycoprotein</keyword>
<protein>
    <submittedName>
        <fullName evidence="6">Mavicyanin-like</fullName>
    </submittedName>
</protein>
<dbReference type="InterPro" id="IPR039391">
    <property type="entry name" value="Phytocyanin-like"/>
</dbReference>
<dbReference type="AlphaFoldDB" id="A0A8S0UT52"/>
<evidence type="ECO:0000256" key="1">
    <source>
        <dbReference type="ARBA" id="ARBA00023157"/>
    </source>
</evidence>
<gene>
    <name evidence="6" type="ORF">OLEA9_A115664</name>
</gene>
<dbReference type="GO" id="GO:0005886">
    <property type="term" value="C:plasma membrane"/>
    <property type="evidence" value="ECO:0007669"/>
    <property type="project" value="TreeGrafter"/>
</dbReference>
<evidence type="ECO:0000313" key="7">
    <source>
        <dbReference type="Proteomes" id="UP000594638"/>
    </source>
</evidence>
<dbReference type="PANTHER" id="PTHR33021:SF31">
    <property type="entry name" value="OS02G0720100 PROTEIN"/>
    <property type="match status" value="1"/>
</dbReference>
<evidence type="ECO:0000259" key="5">
    <source>
        <dbReference type="PROSITE" id="PS51485"/>
    </source>
</evidence>
<evidence type="ECO:0000256" key="2">
    <source>
        <dbReference type="ARBA" id="ARBA00023180"/>
    </source>
</evidence>
<dbReference type="PANTHER" id="PTHR33021">
    <property type="entry name" value="BLUE COPPER PROTEIN"/>
    <property type="match status" value="1"/>
</dbReference>
<keyword evidence="7" id="KW-1185">Reference proteome</keyword>
<feature type="signal peptide" evidence="4">
    <location>
        <begin position="1"/>
        <end position="21"/>
    </location>
</feature>
<dbReference type="Gene3D" id="2.60.40.420">
    <property type="entry name" value="Cupredoxins - blue copper proteins"/>
    <property type="match status" value="1"/>
</dbReference>
<reference evidence="6 7" key="1">
    <citation type="submission" date="2019-12" db="EMBL/GenBank/DDBJ databases">
        <authorList>
            <person name="Alioto T."/>
            <person name="Alioto T."/>
            <person name="Gomez Garrido J."/>
        </authorList>
    </citation>
    <scope>NUCLEOTIDE SEQUENCE [LARGE SCALE GENOMIC DNA]</scope>
</reference>
<sequence>MGGEKAFRALLVVVLVAVAVGEQEVQGPVHHVVGGHRRWDPTSDISSWLSGRVFRVGDKIWFTYSAPQESVVELQSLEEFQSCDLSNPIKMYTDGVDQIPLEREGDRYFVIGNQENCSNGLKLHVDVKPSEAQQLPNPWPQPPPFQPPPPAEPKPEPFPVPVPVPEPDTPSGSTQLNGLSSGLFVGFLLCSLGLLMGL</sequence>
<keyword evidence="1" id="KW-1015">Disulfide bond</keyword>
<feature type="chain" id="PRO_5035712636" evidence="4">
    <location>
        <begin position="22"/>
        <end position="198"/>
    </location>
</feature>
<evidence type="ECO:0000313" key="6">
    <source>
        <dbReference type="EMBL" id="CAA3023946.1"/>
    </source>
</evidence>
<evidence type="ECO:0000256" key="3">
    <source>
        <dbReference type="SAM" id="MobiDB-lite"/>
    </source>
</evidence>
<name>A0A8S0UT52_OLEEU</name>
<feature type="region of interest" description="Disordered" evidence="3">
    <location>
        <begin position="130"/>
        <end position="175"/>
    </location>
</feature>